<feature type="compositionally biased region" description="Acidic residues" evidence="1">
    <location>
        <begin position="47"/>
        <end position="63"/>
    </location>
</feature>
<evidence type="ECO:0000256" key="1">
    <source>
        <dbReference type="SAM" id="MobiDB-lite"/>
    </source>
</evidence>
<gene>
    <name evidence="2" type="ORF">A0J61_01958</name>
</gene>
<dbReference type="Proteomes" id="UP000093000">
    <property type="component" value="Unassembled WGS sequence"/>
</dbReference>
<evidence type="ECO:0000313" key="2">
    <source>
        <dbReference type="EMBL" id="OBZ89985.1"/>
    </source>
</evidence>
<organism evidence="2 3">
    <name type="scientific">Choanephora cucurbitarum</name>
    <dbReference type="NCBI Taxonomy" id="101091"/>
    <lineage>
        <taxon>Eukaryota</taxon>
        <taxon>Fungi</taxon>
        <taxon>Fungi incertae sedis</taxon>
        <taxon>Mucoromycota</taxon>
        <taxon>Mucoromycotina</taxon>
        <taxon>Mucoromycetes</taxon>
        <taxon>Mucorales</taxon>
        <taxon>Mucorineae</taxon>
        <taxon>Choanephoraceae</taxon>
        <taxon>Choanephoroideae</taxon>
        <taxon>Choanephora</taxon>
    </lineage>
</organism>
<dbReference type="InParanoid" id="A0A1C7NLQ8"/>
<comment type="caution">
    <text evidence="2">The sequence shown here is derived from an EMBL/GenBank/DDBJ whole genome shotgun (WGS) entry which is preliminary data.</text>
</comment>
<proteinExistence type="predicted"/>
<reference evidence="2 3" key="1">
    <citation type="submission" date="2016-03" db="EMBL/GenBank/DDBJ databases">
        <title>Choanephora cucurbitarum.</title>
        <authorList>
            <person name="Min B."/>
            <person name="Park H."/>
            <person name="Park J.-H."/>
            <person name="Shin H.-D."/>
            <person name="Choi I.-G."/>
        </authorList>
    </citation>
    <scope>NUCLEOTIDE SEQUENCE [LARGE SCALE GENOMIC DNA]</scope>
    <source>
        <strain evidence="2 3">KUS-F28377</strain>
    </source>
</reference>
<accession>A0A1C7NLQ8</accession>
<evidence type="ECO:0000313" key="3">
    <source>
        <dbReference type="Proteomes" id="UP000093000"/>
    </source>
</evidence>
<keyword evidence="3" id="KW-1185">Reference proteome</keyword>
<sequence>MHEETFLPSNYVKALTQTEKQVQILVAVHQTKRILDFALELPPDNLESADEEEEEEVDPQNDAEDFRNLLLYIDSFKYITDDVKNNQHQPVSYQCFNEEISYWITFGLGQRK</sequence>
<name>A0A1C7NLQ8_9FUNG</name>
<dbReference type="EMBL" id="LUGH01000069">
    <property type="protein sequence ID" value="OBZ89985.1"/>
    <property type="molecule type" value="Genomic_DNA"/>
</dbReference>
<protein>
    <submittedName>
        <fullName evidence="2">Uncharacterized protein</fullName>
    </submittedName>
</protein>
<dbReference type="AlphaFoldDB" id="A0A1C7NLQ8"/>
<feature type="region of interest" description="Disordered" evidence="1">
    <location>
        <begin position="44"/>
        <end position="63"/>
    </location>
</feature>